<dbReference type="GO" id="GO:0015631">
    <property type="term" value="F:tubulin binding"/>
    <property type="evidence" value="ECO:0007669"/>
    <property type="project" value="TreeGrafter"/>
</dbReference>
<dbReference type="GeneID" id="103377212"/>
<dbReference type="RefSeq" id="XP_008306151.1">
    <property type="nucleotide sequence ID" value="XM_008307929.2"/>
</dbReference>
<keyword evidence="5" id="KW-0966">Cell projection</keyword>
<feature type="domain" description="HYDIN/VesB/CFA65-like Ig-like" evidence="7">
    <location>
        <begin position="805"/>
        <end position="904"/>
    </location>
</feature>
<dbReference type="Pfam" id="PF22544">
    <property type="entry name" value="HYDIN_VesB_CFA65-like_Ig"/>
    <property type="match status" value="2"/>
</dbReference>
<dbReference type="InParanoid" id="A0A3P8WK22"/>
<evidence type="ECO:0000256" key="2">
    <source>
        <dbReference type="ARBA" id="ARBA00004496"/>
    </source>
</evidence>
<dbReference type="InterPro" id="IPR033304">
    <property type="entry name" value="DLEC1"/>
</dbReference>
<dbReference type="PANTHER" id="PTHR46348">
    <property type="entry name" value="DELETED IN LUNG AND ESOPHAGEAL CANCER PROTEIN 1"/>
    <property type="match status" value="1"/>
</dbReference>
<keyword evidence="10" id="KW-1185">Reference proteome</keyword>
<keyword evidence="3" id="KW-0963">Cytoplasm</keyword>
<keyword evidence="4" id="KW-0969">Cilium</keyword>
<dbReference type="Ensembl" id="ENSCSET00000028182.1">
    <property type="protein sequence ID" value="ENSCSEP00000027808.1"/>
    <property type="gene ID" value="ENSCSEG00000017769.1"/>
</dbReference>
<dbReference type="GO" id="GO:0005737">
    <property type="term" value="C:cytoplasm"/>
    <property type="evidence" value="ECO:0007669"/>
    <property type="project" value="UniProtKB-SubCell"/>
</dbReference>
<dbReference type="KEGG" id="csem:103377212"/>
<dbReference type="Proteomes" id="UP000265120">
    <property type="component" value="Chromosome 3"/>
</dbReference>
<reference evidence="9" key="3">
    <citation type="submission" date="2025-09" db="UniProtKB">
        <authorList>
            <consortium name="Ensembl"/>
        </authorList>
    </citation>
    <scope>IDENTIFICATION</scope>
</reference>
<accession>A0A3P8WK22</accession>
<dbReference type="InterPro" id="IPR053879">
    <property type="entry name" value="HYDIN_VesB_CFA65-like_Ig"/>
</dbReference>
<dbReference type="OMA" id="LIKYTWE"/>
<reference evidence="9" key="2">
    <citation type="submission" date="2025-08" db="UniProtKB">
        <authorList>
            <consortium name="Ensembl"/>
        </authorList>
    </citation>
    <scope>IDENTIFICATION</scope>
</reference>
<evidence type="ECO:0000256" key="6">
    <source>
        <dbReference type="SAM" id="MobiDB-lite"/>
    </source>
</evidence>
<comment type="subcellular location">
    <subcellularLocation>
        <location evidence="1">Cell projection</location>
        <location evidence="1">Cilium</location>
    </subcellularLocation>
    <subcellularLocation>
        <location evidence="2">Cytoplasm</location>
    </subcellularLocation>
</comment>
<evidence type="ECO:0000256" key="1">
    <source>
        <dbReference type="ARBA" id="ARBA00004138"/>
    </source>
</evidence>
<evidence type="ECO:0000259" key="7">
    <source>
        <dbReference type="Pfam" id="PF22544"/>
    </source>
</evidence>
<dbReference type="OrthoDB" id="2115465at2759"/>
<dbReference type="GeneTree" id="ENSGT00940000165361"/>
<reference evidence="9 10" key="1">
    <citation type="journal article" date="2014" name="Nat. Genet.">
        <title>Whole-genome sequence of a flatfish provides insights into ZW sex chromosome evolution and adaptation to a benthic lifestyle.</title>
        <authorList>
            <person name="Chen S."/>
            <person name="Zhang G."/>
            <person name="Shao C."/>
            <person name="Huang Q."/>
            <person name="Liu G."/>
            <person name="Zhang P."/>
            <person name="Song W."/>
            <person name="An N."/>
            <person name="Chalopin D."/>
            <person name="Volff J.N."/>
            <person name="Hong Y."/>
            <person name="Li Q."/>
            <person name="Sha Z."/>
            <person name="Zhou H."/>
            <person name="Xie M."/>
            <person name="Yu Q."/>
            <person name="Liu Y."/>
            <person name="Xiang H."/>
            <person name="Wang N."/>
            <person name="Wu K."/>
            <person name="Yang C."/>
            <person name="Zhou Q."/>
            <person name="Liao X."/>
            <person name="Yang L."/>
            <person name="Hu Q."/>
            <person name="Zhang J."/>
            <person name="Meng L."/>
            <person name="Jin L."/>
            <person name="Tian Y."/>
            <person name="Lian J."/>
            <person name="Yang J."/>
            <person name="Miao G."/>
            <person name="Liu S."/>
            <person name="Liang Z."/>
            <person name="Yan F."/>
            <person name="Li Y."/>
            <person name="Sun B."/>
            <person name="Zhang H."/>
            <person name="Zhang J."/>
            <person name="Zhu Y."/>
            <person name="Du M."/>
            <person name="Zhao Y."/>
            <person name="Schartl M."/>
            <person name="Tang Q."/>
            <person name="Wang J."/>
        </authorList>
    </citation>
    <scope>NUCLEOTIDE SEQUENCE</scope>
</reference>
<feature type="compositionally biased region" description="Acidic residues" evidence="6">
    <location>
        <begin position="1301"/>
        <end position="1322"/>
    </location>
</feature>
<dbReference type="Pfam" id="PF23277">
    <property type="entry name" value="Ig_Dlec1_1"/>
    <property type="match status" value="1"/>
</dbReference>
<proteinExistence type="predicted"/>
<evidence type="ECO:0000259" key="8">
    <source>
        <dbReference type="Pfam" id="PF23277"/>
    </source>
</evidence>
<sequence>MATPISALMEKQELRARWMFEPSVNSHRPASAKSQDISYIFANTFKKIYTQDVIGKDTLANLVKTKSGRSSFHAKYVEELQRVHSEYDSQIQEADMLENHIIQARAQAAVKESQACERSRGDICDDKGLLTVQSAFSWCVDNDLLKMNNLICPRDYIPSLKTPCPAPSPVKLDPAKPTLCYSMHVSKEPRDDGYLLVHSPDRDDVDLNEVDNAMMVSSSSVTLKKRALHKEKQDEVKPKPSWKGQPSVKDKMEAWEKLKKMKDRQNILCNPHFLPPIAQPGGKSLIQPMTRVATTEREGRDMDGQSSTEDGVPVFIANPPVVVFAEYTVGQVYETTLELKNMTSASRHVRVIPPTTPHFSIGLGRFPGEGGVVAPGMSCKYAIRFAPDSLADYSDFIVVETQSEHQLVVPVLGRRPPPILTLPRVLDCGYCLIGGVKFVEFLCQNVGLSAGTFTIMPKNQWPTTNLRSVTKTYSSEEPPFAISPSLFALQPGEATVVEVVFFPTAAERISKDFTIICDNCQVKDISIEGEGQLIALELVSVSGENELPVIGEVHDLTAQHCVRFSSCNPHSVQQKKITIRNNVHVELPFHWEIMKPNLHLRLPEETPVPSNIQFHPAVDDAFSVSPVSGLLAPHQDMELLFTFRPKELRDYHSVCHLVLKDVPQLPQQDSGTSVPQPAHTGSKLSDFIAMQIEVMGSTEPYQVHLEPYALVIPGDIFICTTTRRQFKMWNKSKNFVRFQWERIDCSSHIIEVQPPTGRIGENECFNFDLIVTGGKPGKVVTSLVCHIQHHSEPVSLFFEVSFKGPTVTINAPSVDFGLIQVGDKVHKTLLLSNTSHLDTSWTIMGVKGREDASEVSVKPYEGVLPPFASCSVDVTFSSHYCQHFETNLELNVKNGTGCHLSVRADVQSPQVCLLSCELIFSELYVEIPTKGTVKLFNQTLLPSHFKWMAQLQGKQASLCTTSFDPPSGTLGPNACIEVTVNFTAHTDMKLTEVAALCEVQGMNSPLVLRILVPDPRTLSVSYLLPDVSSAQDTGRPSTLQLDFGQDVILKKPVMKQIMITNQTAIPAPFTIEAEYFTCPASTPQKHKELLENRFAYVKKPRHSIQAKKVDDKAHEDFVNTLLAHGKGAAFYVLPNSGTLAAFETKTVEVTAYTDMWGEYRDHLICKVGDLEPQLISIQMTVKGCPLYFQMTGPRTDDQNQGPIIQFGRHVSGADTVSRSLRINNPTLTDIRVDWEIYNIDPLSTKVLDVLVTYGEAFPLKDADGNEVMAEALSFSDGDVQTPWQRNSDYERTSFSRQTQSDSDEEGSNAIEESDTTEESFDTFPDEENLISVHIRPHVGNRSDYPFCITPQQLVIPAQGSSMIHVSFTPLTLCGNVCESKCEGLALGFMSLDSKSAACLPGKVRRAQGLDLEPLRLDLIAAVKPAGLLVQMDEDDGVLDFYASAGDLLRAESEKEVCVQDFDVTRTLQLLNSSEMIVHFKLKTQPPFMVIKPNPRVRSSTSSNSRSAESEFLVLQQQKSVQVKLAFRCSLSLLDHMAQVDKGVLPGVRLIQHVSGERSLRFEQNLLIQYINNSLQTVPLRANLTIPTLRLSKEHIDFGFCYVGRTRTIEVNLYCCGAHTYWKSVVESYGRDPDVFTVTPPSGLLRPKEPNVNTCSLCLEINFTPREDREFRATVLIQSPLLKNPLSMQVHGAGCFDEAYIAT</sequence>
<protein>
    <submittedName>
        <fullName evidence="9">DLEC1 cilia and flagella associated protein</fullName>
    </submittedName>
</protein>
<dbReference type="STRING" id="244447.ENSCSEP00000027808"/>
<evidence type="ECO:0000256" key="5">
    <source>
        <dbReference type="ARBA" id="ARBA00023273"/>
    </source>
</evidence>
<dbReference type="Gene3D" id="2.60.40.10">
    <property type="entry name" value="Immunoglobulins"/>
    <property type="match status" value="8"/>
</dbReference>
<evidence type="ECO:0000313" key="10">
    <source>
        <dbReference type="Proteomes" id="UP000265120"/>
    </source>
</evidence>
<dbReference type="GO" id="GO:0008285">
    <property type="term" value="P:negative regulation of cell population proliferation"/>
    <property type="evidence" value="ECO:0007669"/>
    <property type="project" value="InterPro"/>
</dbReference>
<feature type="domain" description="Deleted in lung and esophageal cancer protein 1 Ig-like" evidence="8">
    <location>
        <begin position="315"/>
        <end position="414"/>
    </location>
</feature>
<feature type="domain" description="HYDIN/VesB/CFA65-like Ig-like" evidence="7">
    <location>
        <begin position="418"/>
        <end position="528"/>
    </location>
</feature>
<dbReference type="PANTHER" id="PTHR46348:SF1">
    <property type="entry name" value="DELETED IN LUNG AND ESOPHAGEAL CANCER PROTEIN 1"/>
    <property type="match status" value="1"/>
</dbReference>
<evidence type="ECO:0000256" key="4">
    <source>
        <dbReference type="ARBA" id="ARBA00023069"/>
    </source>
</evidence>
<dbReference type="InterPro" id="IPR059041">
    <property type="entry name" value="Ig_DLEC1_1"/>
</dbReference>
<dbReference type="InterPro" id="IPR013783">
    <property type="entry name" value="Ig-like_fold"/>
</dbReference>
<dbReference type="CTD" id="9940"/>
<evidence type="ECO:0000313" key="9">
    <source>
        <dbReference type="Ensembl" id="ENSCSEP00000027808.1"/>
    </source>
</evidence>
<feature type="region of interest" description="Disordered" evidence="6">
    <location>
        <begin position="228"/>
        <end position="249"/>
    </location>
</feature>
<evidence type="ECO:0000256" key="3">
    <source>
        <dbReference type="ARBA" id="ARBA00022490"/>
    </source>
</evidence>
<dbReference type="Pfam" id="PF23316">
    <property type="entry name" value="Ig_DLEC1_6th"/>
    <property type="match status" value="1"/>
</dbReference>
<dbReference type="GO" id="GO:0005929">
    <property type="term" value="C:cilium"/>
    <property type="evidence" value="ECO:0007669"/>
    <property type="project" value="UniProtKB-SubCell"/>
</dbReference>
<feature type="region of interest" description="Disordered" evidence="6">
    <location>
        <begin position="1279"/>
        <end position="1322"/>
    </location>
</feature>
<organism evidence="9 10">
    <name type="scientific">Cynoglossus semilaevis</name>
    <name type="common">Tongue sole</name>
    <dbReference type="NCBI Taxonomy" id="244447"/>
    <lineage>
        <taxon>Eukaryota</taxon>
        <taxon>Metazoa</taxon>
        <taxon>Chordata</taxon>
        <taxon>Craniata</taxon>
        <taxon>Vertebrata</taxon>
        <taxon>Euteleostomi</taxon>
        <taxon>Actinopterygii</taxon>
        <taxon>Neopterygii</taxon>
        <taxon>Teleostei</taxon>
        <taxon>Neoteleostei</taxon>
        <taxon>Acanthomorphata</taxon>
        <taxon>Carangaria</taxon>
        <taxon>Pleuronectiformes</taxon>
        <taxon>Pleuronectoidei</taxon>
        <taxon>Cynoglossidae</taxon>
        <taxon>Cynoglossinae</taxon>
        <taxon>Cynoglossus</taxon>
    </lineage>
</organism>
<name>A0A3P8WK22_CYNSE</name>